<keyword evidence="2" id="KW-1185">Reference proteome</keyword>
<accession>A0ABT9MUP3</accession>
<evidence type="ECO:0000313" key="2">
    <source>
        <dbReference type="Proteomes" id="UP001240984"/>
    </source>
</evidence>
<name>A0ABT9MUP3_9ACTN</name>
<protein>
    <submittedName>
        <fullName evidence="1">Uncharacterized protein</fullName>
    </submittedName>
</protein>
<dbReference type="Proteomes" id="UP001240984">
    <property type="component" value="Unassembled WGS sequence"/>
</dbReference>
<gene>
    <name evidence="1" type="ORF">J2S43_003657</name>
</gene>
<evidence type="ECO:0000313" key="1">
    <source>
        <dbReference type="EMBL" id="MDP9795145.1"/>
    </source>
</evidence>
<dbReference type="EMBL" id="JAUSRA010000001">
    <property type="protein sequence ID" value="MDP9795145.1"/>
    <property type="molecule type" value="Genomic_DNA"/>
</dbReference>
<dbReference type="RefSeq" id="WP_306830714.1">
    <property type="nucleotide sequence ID" value="NZ_JAUSRA010000001.1"/>
</dbReference>
<sequence>MSDLDRLAAMFDRVDPVPEAVLAAARDAFGWRTIDADLARLTADSLLTEAAVRGDAARLLTFEAGGTVIEAEVAGTGTALRVLGQVVPPGPARVRLEQPGGTAETVADALGRFTLTGVRPGPSRFVCTRLPSGPAVRTEWTVL</sequence>
<comment type="caution">
    <text evidence="1">The sequence shown here is derived from an EMBL/GenBank/DDBJ whole genome shotgun (WGS) entry which is preliminary data.</text>
</comment>
<reference evidence="1 2" key="1">
    <citation type="submission" date="2023-07" db="EMBL/GenBank/DDBJ databases">
        <title>Sequencing the genomes of 1000 actinobacteria strains.</title>
        <authorList>
            <person name="Klenk H.-P."/>
        </authorList>
    </citation>
    <scope>NUCLEOTIDE SEQUENCE [LARGE SCALE GENOMIC DNA]</scope>
    <source>
        <strain evidence="1 2">DSM 44710</strain>
    </source>
</reference>
<organism evidence="1 2">
    <name type="scientific">Catenuloplanes nepalensis</name>
    <dbReference type="NCBI Taxonomy" id="587533"/>
    <lineage>
        <taxon>Bacteria</taxon>
        <taxon>Bacillati</taxon>
        <taxon>Actinomycetota</taxon>
        <taxon>Actinomycetes</taxon>
        <taxon>Micromonosporales</taxon>
        <taxon>Micromonosporaceae</taxon>
        <taxon>Catenuloplanes</taxon>
    </lineage>
</organism>
<proteinExistence type="predicted"/>